<dbReference type="AlphaFoldDB" id="A0A2P7NRI5"/>
<dbReference type="EMBL" id="PXXU01000074">
    <property type="protein sequence ID" value="PSJ16085.1"/>
    <property type="molecule type" value="Genomic_DNA"/>
</dbReference>
<reference evidence="1 2" key="1">
    <citation type="submission" date="2018-03" db="EMBL/GenBank/DDBJ databases">
        <title>Draft genome of Nitrosomonas supralitoralis APG5.</title>
        <authorList>
            <person name="Urakawa H."/>
            <person name="Lopez J.V."/>
        </authorList>
    </citation>
    <scope>NUCLEOTIDE SEQUENCE [LARGE SCALE GENOMIC DNA]</scope>
    <source>
        <strain evidence="1 2">APG5</strain>
    </source>
</reference>
<proteinExistence type="predicted"/>
<accession>A0A2P7NRI5</accession>
<organism evidence="1 2">
    <name type="scientific">Nitrosomonas supralitoralis</name>
    <dbReference type="NCBI Taxonomy" id="2116706"/>
    <lineage>
        <taxon>Bacteria</taxon>
        <taxon>Pseudomonadati</taxon>
        <taxon>Pseudomonadota</taxon>
        <taxon>Betaproteobacteria</taxon>
        <taxon>Nitrosomonadales</taxon>
        <taxon>Nitrosomonadaceae</taxon>
        <taxon>Nitrosomonas</taxon>
    </lineage>
</organism>
<sequence length="244" mass="27111">MATGQEVLEYYGIPVDLAIDFINENIDQPEIIFNLANDAGITIKHLSDITGYSTDSISDYFSSSGLNSKSLNEVKLILNSSLGDLESLVKYNDHNGVLSTASLNEIVEARTSAVDYEYYFTPFWLGYELADNVLTSDELGVSNLGDLPANTESIEYVIFGTLINLYSYLDETEISQLKQFSHNESNRNEYRSLLIEDLKDSANYTDQALADLVVNETVTLIEEFWDVDTVGVLDHSLLGLAGEI</sequence>
<gene>
    <name evidence="1" type="ORF">C7H79_15420</name>
</gene>
<name>A0A2P7NRI5_9PROT</name>
<dbReference type="RefSeq" id="WP_106708175.1">
    <property type="nucleotide sequence ID" value="NZ_PXXU01000074.1"/>
</dbReference>
<dbReference type="Proteomes" id="UP000241912">
    <property type="component" value="Unassembled WGS sequence"/>
</dbReference>
<evidence type="ECO:0000313" key="2">
    <source>
        <dbReference type="Proteomes" id="UP000241912"/>
    </source>
</evidence>
<protein>
    <submittedName>
        <fullName evidence="1">Uncharacterized protein</fullName>
    </submittedName>
</protein>
<comment type="caution">
    <text evidence="1">The sequence shown here is derived from an EMBL/GenBank/DDBJ whole genome shotgun (WGS) entry which is preliminary data.</text>
</comment>
<dbReference type="OrthoDB" id="8549108at2"/>
<evidence type="ECO:0000313" key="1">
    <source>
        <dbReference type="EMBL" id="PSJ16085.1"/>
    </source>
</evidence>
<keyword evidence="2" id="KW-1185">Reference proteome</keyword>